<dbReference type="EMBL" id="AP025523">
    <property type="protein sequence ID" value="BDE07347.1"/>
    <property type="molecule type" value="Genomic_DNA"/>
</dbReference>
<feature type="compositionally biased region" description="Basic and acidic residues" evidence="7">
    <location>
        <begin position="294"/>
        <end position="304"/>
    </location>
</feature>
<proteinExistence type="predicted"/>
<dbReference type="GO" id="GO:0020037">
    <property type="term" value="F:heme binding"/>
    <property type="evidence" value="ECO:0007669"/>
    <property type="project" value="InterPro"/>
</dbReference>
<evidence type="ECO:0000313" key="8">
    <source>
        <dbReference type="EMBL" id="BDE07347.1"/>
    </source>
</evidence>
<dbReference type="KEGG" id="vab:WPS_26230"/>
<dbReference type="InterPro" id="IPR036280">
    <property type="entry name" value="Multihaem_cyt_sf"/>
</dbReference>
<keyword evidence="2" id="KW-0602">Photosynthesis</keyword>
<feature type="region of interest" description="Disordered" evidence="7">
    <location>
        <begin position="293"/>
        <end position="314"/>
    </location>
</feature>
<keyword evidence="3" id="KW-0349">Heme</keyword>
<keyword evidence="4" id="KW-0479">Metal-binding</keyword>
<evidence type="ECO:0000256" key="1">
    <source>
        <dbReference type="ARBA" id="ARBA00022448"/>
    </source>
</evidence>
<evidence type="ECO:0000313" key="9">
    <source>
        <dbReference type="Proteomes" id="UP001317532"/>
    </source>
</evidence>
<dbReference type="GO" id="GO:0019684">
    <property type="term" value="P:photosynthesis, light reaction"/>
    <property type="evidence" value="ECO:0007669"/>
    <property type="project" value="InterPro"/>
</dbReference>
<evidence type="ECO:0000256" key="4">
    <source>
        <dbReference type="ARBA" id="ARBA00022723"/>
    </source>
</evidence>
<keyword evidence="9" id="KW-1185">Reference proteome</keyword>
<evidence type="ECO:0000256" key="2">
    <source>
        <dbReference type="ARBA" id="ARBA00022531"/>
    </source>
</evidence>
<dbReference type="GO" id="GO:0005506">
    <property type="term" value="F:iron ion binding"/>
    <property type="evidence" value="ECO:0007669"/>
    <property type="project" value="InterPro"/>
</dbReference>
<organism evidence="8 9">
    <name type="scientific">Vulcanimicrobium alpinum</name>
    <dbReference type="NCBI Taxonomy" id="3016050"/>
    <lineage>
        <taxon>Bacteria</taxon>
        <taxon>Bacillati</taxon>
        <taxon>Vulcanimicrobiota</taxon>
        <taxon>Vulcanimicrobiia</taxon>
        <taxon>Vulcanimicrobiales</taxon>
        <taxon>Vulcanimicrobiaceae</taxon>
        <taxon>Vulcanimicrobium</taxon>
    </lineage>
</organism>
<dbReference type="RefSeq" id="WP_317994945.1">
    <property type="nucleotide sequence ID" value="NZ_AP025523.1"/>
</dbReference>
<name>A0AAN2CB54_UNVUL</name>
<evidence type="ECO:0008006" key="10">
    <source>
        <dbReference type="Google" id="ProtNLM"/>
    </source>
</evidence>
<dbReference type="GO" id="GO:0030077">
    <property type="term" value="C:plasma membrane light-harvesting complex"/>
    <property type="evidence" value="ECO:0007669"/>
    <property type="project" value="InterPro"/>
</dbReference>
<reference evidence="8 9" key="1">
    <citation type="journal article" date="2022" name="ISME Commun">
        <title>Vulcanimicrobium alpinus gen. nov. sp. nov., the first cultivated representative of the candidate phylum 'Eremiobacterota', is a metabolically versatile aerobic anoxygenic phototroph.</title>
        <authorList>
            <person name="Yabe S."/>
            <person name="Muto K."/>
            <person name="Abe K."/>
            <person name="Yokota A."/>
            <person name="Staudigel H."/>
            <person name="Tebo B.M."/>
        </authorList>
    </citation>
    <scope>NUCLEOTIDE SEQUENCE [LARGE SCALE GENOMIC DNA]</scope>
    <source>
        <strain evidence="8 9">WC8-2</strain>
    </source>
</reference>
<dbReference type="Pfam" id="PF02276">
    <property type="entry name" value="CytoC_RC"/>
    <property type="match status" value="2"/>
</dbReference>
<dbReference type="SUPFAM" id="SSF48695">
    <property type="entry name" value="Multiheme cytochromes"/>
    <property type="match status" value="1"/>
</dbReference>
<sequence length="314" mass="34395">MNLRRWLGPSVIVATLALSGAVQPLVDQARAAGPASTPVPKITNLSGGLGAQDSQQVTADQAKGYGPVDQTAPLDFSTQPKTVPHEYVPGRLYNVQVYTKYSYAQLIGQMTYFASSLGVQCTYCHNAQNYAYDTSTKKAARLMAKMVVAANAQYIDPVHKDYPNYAVSGAVGCVTCHRGQPRMAVQYNVVPVQYLDYRYKNQKQAGYTVNSMYGVARSLGVNCLFCHNTADFISLQYYPTNQIAHRMWRMVDAINHEYLPANIKAVTCYTCHQGAKWPTRMVTAALDQTPVDPKAAHPEVHENPGAHLASGAQP</sequence>
<evidence type="ECO:0000256" key="7">
    <source>
        <dbReference type="SAM" id="MobiDB-lite"/>
    </source>
</evidence>
<dbReference type="GO" id="GO:0009055">
    <property type="term" value="F:electron transfer activity"/>
    <property type="evidence" value="ECO:0007669"/>
    <property type="project" value="InterPro"/>
</dbReference>
<dbReference type="Proteomes" id="UP001317532">
    <property type="component" value="Chromosome"/>
</dbReference>
<keyword evidence="5" id="KW-0249">Electron transport</keyword>
<accession>A0AAN2CB54</accession>
<protein>
    <recommendedName>
        <fullName evidence="10">Photosynthetic reaction center cytochrome c subunit</fullName>
    </recommendedName>
</protein>
<keyword evidence="6" id="KW-0408">Iron</keyword>
<keyword evidence="1" id="KW-0813">Transport</keyword>
<dbReference type="Gene3D" id="1.10.468.10">
    <property type="entry name" value="Photosynthetic Reaction Center, subunit C, domain 2"/>
    <property type="match status" value="2"/>
</dbReference>
<dbReference type="AlphaFoldDB" id="A0AAN2CB54"/>
<dbReference type="InterPro" id="IPR003158">
    <property type="entry name" value="Photosyn_RC_cyt_c-su"/>
</dbReference>
<evidence type="ECO:0000256" key="3">
    <source>
        <dbReference type="ARBA" id="ARBA00022617"/>
    </source>
</evidence>
<dbReference type="InterPro" id="IPR023119">
    <property type="entry name" value="Multihaem_cyt_PRC_cyt_su-like"/>
</dbReference>
<evidence type="ECO:0000256" key="5">
    <source>
        <dbReference type="ARBA" id="ARBA00022982"/>
    </source>
</evidence>
<gene>
    <name evidence="8" type="ORF">WPS_26230</name>
</gene>
<evidence type="ECO:0000256" key="6">
    <source>
        <dbReference type="ARBA" id="ARBA00023004"/>
    </source>
</evidence>